<reference evidence="7 12" key="5">
    <citation type="submission" date="2018-08" db="EMBL/GenBank/DDBJ databases">
        <authorList>
            <person name="Fokvardsen B D."/>
            <person name="Norman A."/>
        </authorList>
    </citation>
    <scope>NUCLEOTIDE SEQUENCE [LARGE SCALE GENOMIC DNA]</scope>
    <source>
        <strain evidence="7 12">DKC2</strain>
    </source>
</reference>
<dbReference type="SUPFAM" id="SSF52402">
    <property type="entry name" value="Adenine nucleotide alpha hydrolases-like"/>
    <property type="match status" value="2"/>
</dbReference>
<feature type="domain" description="UspA" evidence="2">
    <location>
        <begin position="2"/>
        <end position="140"/>
    </location>
</feature>
<evidence type="ECO:0000313" key="3">
    <source>
        <dbReference type="EMBL" id="CKR64681.1"/>
    </source>
</evidence>
<dbReference type="EMBL" id="CNFT01000400">
    <property type="protein sequence ID" value="CKR64681.1"/>
    <property type="molecule type" value="Genomic_DNA"/>
</dbReference>
<dbReference type="Proteomes" id="UP000048948">
    <property type="component" value="Unassembled WGS sequence"/>
</dbReference>
<dbReference type="EMBL" id="CNGE01000078">
    <property type="protein sequence ID" value="CKR80050.1"/>
    <property type="molecule type" value="Genomic_DNA"/>
</dbReference>
<reference evidence="6 11" key="4">
    <citation type="submission" date="2017-02" db="EMBL/GenBank/DDBJ databases">
        <title>Protein polymorphisms may explain contrasting epidemiological fitness of two variants of a multidrug-resistant Mycobacterium tuberculosis strain.</title>
        <authorList>
            <person name="Bigi M.M."/>
            <person name="Lopez B."/>
            <person name="Blanco F.C."/>
            <person name="Sasiain M.C."/>
            <person name="De La Barrera S."/>
            <person name="Ritacco V."/>
            <person name="Bigi F."/>
            <person name="Soria M.A."/>
        </authorList>
    </citation>
    <scope>NUCLEOTIDE SEQUENCE [LARGE SCALE GENOMIC DNA]</scope>
    <source>
        <strain evidence="6 11">6548</strain>
    </source>
</reference>
<dbReference type="EMBL" id="LR027516">
    <property type="protein sequence ID" value="VCU50602.1"/>
    <property type="molecule type" value="Genomic_DNA"/>
</dbReference>
<dbReference type="Proteomes" id="UP000189452">
    <property type="component" value="Chromosome"/>
</dbReference>
<dbReference type="PRINTS" id="PR01438">
    <property type="entry name" value="UNVRSLSTRESS"/>
</dbReference>
<dbReference type="Pfam" id="PF00582">
    <property type="entry name" value="Usp"/>
    <property type="match status" value="2"/>
</dbReference>
<dbReference type="GeneID" id="45426304"/>
<dbReference type="EMBL" id="LWDQ01000001">
    <property type="protein sequence ID" value="OMH60262.1"/>
    <property type="molecule type" value="Genomic_DNA"/>
</dbReference>
<dbReference type="Gene3D" id="3.40.50.12370">
    <property type="match status" value="1"/>
</dbReference>
<evidence type="ECO:0000313" key="11">
    <source>
        <dbReference type="Proteomes" id="UP000189452"/>
    </source>
</evidence>
<evidence type="ECO:0000313" key="10">
    <source>
        <dbReference type="Proteomes" id="UP000050164"/>
    </source>
</evidence>
<dbReference type="PANTHER" id="PTHR43010:SF1">
    <property type="entry name" value="USPA DOMAIN-CONTAINING PROTEIN"/>
    <property type="match status" value="1"/>
</dbReference>
<evidence type="ECO:0000313" key="4">
    <source>
        <dbReference type="EMBL" id="CKR80050.1"/>
    </source>
</evidence>
<dbReference type="Proteomes" id="UP000050164">
    <property type="component" value="Unassembled WGS sequence"/>
</dbReference>
<proteinExistence type="inferred from homology"/>
<evidence type="ECO:0000313" key="12">
    <source>
        <dbReference type="Proteomes" id="UP000300237"/>
    </source>
</evidence>
<gene>
    <name evidence="6" type="ORF">A4S10_02436</name>
    <name evidence="7" type="ORF">DKC2_2448</name>
    <name evidence="4" type="ORF">ERS027646_00697</name>
    <name evidence="3" type="ORF">ERS027659_01915</name>
    <name evidence="5" type="ORF">ERS094118_00079</name>
</gene>
<accession>A0A045JNC6</accession>
<evidence type="ECO:0000313" key="5">
    <source>
        <dbReference type="EMBL" id="CLV42522.1"/>
    </source>
</evidence>
<dbReference type="AlphaFoldDB" id="A0A045JNC6"/>
<reference evidence="6 11" key="3">
    <citation type="submission" date="2016-04" db="EMBL/GenBank/DDBJ databases">
        <authorList>
            <person name="Bigi M."/>
            <person name="Bigi F."/>
            <person name="Soria M.A."/>
        </authorList>
    </citation>
    <scope>NUCLEOTIDE SEQUENCE [LARGE SCALE GENOMIC DNA]</scope>
    <source>
        <strain evidence="6 11">6548</strain>
    </source>
</reference>
<dbReference type="RefSeq" id="WP_003411952.1">
    <property type="nucleotide sequence ID" value="NZ_AP017901.1"/>
</dbReference>
<evidence type="ECO:0000313" key="9">
    <source>
        <dbReference type="Proteomes" id="UP000050139"/>
    </source>
</evidence>
<dbReference type="SMR" id="A0A045JNC6"/>
<dbReference type="Proteomes" id="UP000050139">
    <property type="component" value="Unassembled WGS sequence"/>
</dbReference>
<evidence type="ECO:0000313" key="6">
    <source>
        <dbReference type="EMBL" id="OMH60262.1"/>
    </source>
</evidence>
<dbReference type="InterPro" id="IPR051688">
    <property type="entry name" value="USP_A"/>
</dbReference>
<evidence type="ECO:0000259" key="2">
    <source>
        <dbReference type="Pfam" id="PF00582"/>
    </source>
</evidence>
<organism evidence="6 11">
    <name type="scientific">Mycobacterium tuberculosis</name>
    <dbReference type="NCBI Taxonomy" id="1773"/>
    <lineage>
        <taxon>Bacteria</taxon>
        <taxon>Bacillati</taxon>
        <taxon>Actinomycetota</taxon>
        <taxon>Actinomycetes</taxon>
        <taxon>Mycobacteriales</taxon>
        <taxon>Mycobacteriaceae</taxon>
        <taxon>Mycobacterium</taxon>
        <taxon>Mycobacterium tuberculosis complex</taxon>
    </lineage>
</organism>
<dbReference type="OMA" id="PVTMFSG"/>
<dbReference type="PANTHER" id="PTHR43010">
    <property type="entry name" value="UNIVERSAL STRESS PROTEIN SLR1230"/>
    <property type="match status" value="1"/>
</dbReference>
<feature type="domain" description="UspA" evidence="2">
    <location>
        <begin position="157"/>
        <end position="291"/>
    </location>
</feature>
<evidence type="ECO:0000313" key="7">
    <source>
        <dbReference type="EMBL" id="VCU50602.1"/>
    </source>
</evidence>
<dbReference type="EMBL" id="COPH01000001">
    <property type="protein sequence ID" value="CLV42522.1"/>
    <property type="molecule type" value="Genomic_DNA"/>
</dbReference>
<dbReference type="InterPro" id="IPR006016">
    <property type="entry name" value="UspA"/>
</dbReference>
<sequence length="292" mass="31867">MTIVVGYLAGKVGPSALHLAVRVARMHKTSLTVATIVRRHWPTPSLARVDAEYELWSEQLAAASAREAQRYLRRLADGIEVSYHHRAHRSVSAGLLDVVEELEAEVLVLGSFPSGRRARVLIGSTADRLLHSSPVPVAITPRRYRCYTDRLTRLSCGYSATSGSVDVVRRCGHLASRYGVPMRVITFAVRGRTMYPPEVGLHAEASVLEAWAAQARELLEKLRINGVVSEDVVLQVVTGNGWAQALDAADWQDGEILALGTSPFGDVARVFLGSWSGKIIRYSPVPVLVLPG</sequence>
<reference evidence="5 9" key="2">
    <citation type="submission" date="2015-03" db="EMBL/GenBank/DDBJ databases">
        <authorList>
            <consortium name="Pathogen Informatics"/>
            <person name="Murphy D."/>
        </authorList>
    </citation>
    <scope>NUCLEOTIDE SEQUENCE [LARGE SCALE GENOMIC DNA]</scope>
    <source>
        <strain evidence="5 9">0268S</strain>
    </source>
</reference>
<evidence type="ECO:0000313" key="8">
    <source>
        <dbReference type="Proteomes" id="UP000048948"/>
    </source>
</evidence>
<dbReference type="Proteomes" id="UP000300237">
    <property type="component" value="Chromosome"/>
</dbReference>
<protein>
    <submittedName>
        <fullName evidence="3 6">Universal stress protein</fullName>
    </submittedName>
</protein>
<dbReference type="CDD" id="cd00293">
    <property type="entry name" value="USP-like"/>
    <property type="match status" value="2"/>
</dbReference>
<name>A0A045JNC6_MYCTX</name>
<evidence type="ECO:0000256" key="1">
    <source>
        <dbReference type="ARBA" id="ARBA00008791"/>
    </source>
</evidence>
<comment type="similarity">
    <text evidence="1">Belongs to the universal stress protein A family.</text>
</comment>
<reference evidence="8 10" key="1">
    <citation type="submission" date="2015-03" db="EMBL/GenBank/DDBJ databases">
        <authorList>
            <consortium name="Pathogen Informatics"/>
        </authorList>
    </citation>
    <scope>NUCLEOTIDE SEQUENCE [LARGE SCALE GENOMIC DNA]</scope>
    <source>
        <strain evidence="4 8">Bir 172</strain>
        <strain evidence="3 10">Bir 185</strain>
    </source>
</reference>
<dbReference type="InterPro" id="IPR006015">
    <property type="entry name" value="Universal_stress_UspA"/>
</dbReference>